<dbReference type="SMART" id="SM00235">
    <property type="entry name" value="ZnMc"/>
    <property type="match status" value="1"/>
</dbReference>
<reference evidence="12" key="1">
    <citation type="journal article" date="2006" name="Dev. Genes Evol.">
        <title>Evolution of teleostean hatching enzyme genes and their paralogous genes.</title>
        <authorList>
            <person name="Kawaguchi M."/>
            <person name="Yasumasu S."/>
            <person name="Hiroi J."/>
            <person name="Naruse K."/>
            <person name="Inoue M."/>
            <person name="Iuchi I."/>
        </authorList>
    </citation>
    <scope>NUCLEOTIDE SEQUENCE</scope>
</reference>
<dbReference type="SUPFAM" id="SSF55486">
    <property type="entry name" value="Metalloproteases ('zincins'), catalytic domain"/>
    <property type="match status" value="1"/>
</dbReference>
<evidence type="ECO:0000256" key="3">
    <source>
        <dbReference type="ARBA" id="ARBA00022729"/>
    </source>
</evidence>
<dbReference type="EMBL" id="AB256940">
    <property type="protein sequence ID" value="BAE97357.1"/>
    <property type="molecule type" value="mRNA"/>
</dbReference>
<keyword evidence="2 9" id="KW-0479">Metal-binding</keyword>
<dbReference type="PROSITE" id="PS51864">
    <property type="entry name" value="ASTACIN"/>
    <property type="match status" value="1"/>
</dbReference>
<evidence type="ECO:0000256" key="10">
    <source>
        <dbReference type="RuleBase" id="RU361183"/>
    </source>
</evidence>
<dbReference type="PANTHER" id="PTHR10127">
    <property type="entry name" value="DISCOIDIN, CUB, EGF, LAMININ , AND ZINC METALLOPROTEASE DOMAIN CONTAINING"/>
    <property type="match status" value="1"/>
</dbReference>
<dbReference type="MEROPS" id="M12.007"/>
<dbReference type="InterPro" id="IPR006026">
    <property type="entry name" value="Peptidase_Metallo"/>
</dbReference>
<feature type="signal peptide" evidence="10">
    <location>
        <begin position="1"/>
        <end position="21"/>
    </location>
</feature>
<evidence type="ECO:0000256" key="7">
    <source>
        <dbReference type="ARBA" id="ARBA00023145"/>
    </source>
</evidence>
<comment type="caution">
    <text evidence="9">Lacks conserved residue(s) required for the propagation of feature annotation.</text>
</comment>
<feature type="binding site" evidence="9">
    <location>
        <position position="172"/>
    </location>
    <ligand>
        <name>Zn(2+)</name>
        <dbReference type="ChEBI" id="CHEBI:29105"/>
        <note>catalytic</note>
    </ligand>
</feature>
<feature type="binding site" evidence="9">
    <location>
        <position position="166"/>
    </location>
    <ligand>
        <name>Zn(2+)</name>
        <dbReference type="ChEBI" id="CHEBI:29105"/>
        <note>catalytic</note>
    </ligand>
</feature>
<dbReference type="PRINTS" id="PR00480">
    <property type="entry name" value="ASTACIN"/>
</dbReference>
<keyword evidence="7" id="KW-0865">Zymogen</keyword>
<proteinExistence type="evidence at transcript level"/>
<dbReference type="GO" id="GO:0004222">
    <property type="term" value="F:metalloendopeptidase activity"/>
    <property type="evidence" value="ECO:0007669"/>
    <property type="project" value="UniProtKB-UniRule"/>
</dbReference>
<keyword evidence="4 9" id="KW-0378">Hydrolase</keyword>
<dbReference type="InterPro" id="IPR024079">
    <property type="entry name" value="MetalloPept_cat_dom_sf"/>
</dbReference>
<evidence type="ECO:0000256" key="4">
    <source>
        <dbReference type="ARBA" id="ARBA00022801"/>
    </source>
</evidence>
<keyword evidence="6 9" id="KW-0482">Metalloprotease</keyword>
<name>Q14TI3_PLEAT</name>
<keyword evidence="5 9" id="KW-0862">Zinc</keyword>
<gene>
    <name evidence="12" type="primary">AyHCE</name>
</gene>
<dbReference type="InterPro" id="IPR001506">
    <property type="entry name" value="Peptidase_M12A"/>
</dbReference>
<evidence type="ECO:0000259" key="11">
    <source>
        <dbReference type="PROSITE" id="PS51864"/>
    </source>
</evidence>
<dbReference type="Gene3D" id="3.40.390.10">
    <property type="entry name" value="Collagenase (Catalytic Domain)"/>
    <property type="match status" value="1"/>
</dbReference>
<evidence type="ECO:0000256" key="1">
    <source>
        <dbReference type="ARBA" id="ARBA00022670"/>
    </source>
</evidence>
<dbReference type="CDD" id="cd04283">
    <property type="entry name" value="ZnMc_hatching_enzyme"/>
    <property type="match status" value="1"/>
</dbReference>
<dbReference type="PANTHER" id="PTHR10127:SF839">
    <property type="entry name" value="HATCHING ENZYME 1.2-RELATED"/>
    <property type="match status" value="1"/>
</dbReference>
<dbReference type="EC" id="3.4.24.-" evidence="10"/>
<evidence type="ECO:0000256" key="2">
    <source>
        <dbReference type="ARBA" id="ARBA00022723"/>
    </source>
</evidence>
<feature type="binding site" evidence="9">
    <location>
        <position position="162"/>
    </location>
    <ligand>
        <name>Zn(2+)</name>
        <dbReference type="ChEBI" id="CHEBI:29105"/>
        <note>catalytic</note>
    </ligand>
</feature>
<feature type="chain" id="PRO_5005142596" description="Metalloendopeptidase" evidence="10">
    <location>
        <begin position="22"/>
        <end position="262"/>
    </location>
</feature>
<dbReference type="AlphaFoldDB" id="Q14TI3"/>
<dbReference type="GO" id="GO:0008270">
    <property type="term" value="F:zinc ion binding"/>
    <property type="evidence" value="ECO:0007669"/>
    <property type="project" value="UniProtKB-UniRule"/>
</dbReference>
<evidence type="ECO:0000256" key="6">
    <source>
        <dbReference type="ARBA" id="ARBA00023049"/>
    </source>
</evidence>
<keyword evidence="3 10" id="KW-0732">Signal</keyword>
<evidence type="ECO:0000256" key="5">
    <source>
        <dbReference type="ARBA" id="ARBA00022833"/>
    </source>
</evidence>
<dbReference type="Pfam" id="PF01400">
    <property type="entry name" value="Astacin"/>
    <property type="match status" value="1"/>
</dbReference>
<dbReference type="GO" id="GO:0006508">
    <property type="term" value="P:proteolysis"/>
    <property type="evidence" value="ECO:0007669"/>
    <property type="project" value="UniProtKB-KW"/>
</dbReference>
<protein>
    <recommendedName>
        <fullName evidence="10">Metalloendopeptidase</fullName>
        <ecNumber evidence="10">3.4.24.-</ecNumber>
    </recommendedName>
</protein>
<organism evidence="12">
    <name type="scientific">Plecoglossus altivelis altivelis</name>
    <dbReference type="NCBI Taxonomy" id="281464"/>
    <lineage>
        <taxon>Eukaryota</taxon>
        <taxon>Metazoa</taxon>
        <taxon>Chordata</taxon>
        <taxon>Craniata</taxon>
        <taxon>Vertebrata</taxon>
        <taxon>Euteleostomi</taxon>
        <taxon>Actinopterygii</taxon>
        <taxon>Neopterygii</taxon>
        <taxon>Teleostei</taxon>
        <taxon>Stomiati</taxon>
        <taxon>Osmeriformes</taxon>
        <taxon>Plecoglossus</taxon>
    </lineage>
</organism>
<feature type="domain" description="Peptidase M12A" evidence="11">
    <location>
        <begin position="63"/>
        <end position="262"/>
    </location>
</feature>
<evidence type="ECO:0000313" key="12">
    <source>
        <dbReference type="EMBL" id="BAE97357.1"/>
    </source>
</evidence>
<comment type="cofactor">
    <cofactor evidence="9 10">
        <name>Zn(2+)</name>
        <dbReference type="ChEBI" id="CHEBI:29105"/>
    </cofactor>
    <text evidence="9 10">Binds 1 zinc ion per subunit.</text>
</comment>
<evidence type="ECO:0000256" key="9">
    <source>
        <dbReference type="PROSITE-ProRule" id="PRU01211"/>
    </source>
</evidence>
<dbReference type="FunFam" id="3.40.390.10:FF:000040">
    <property type="entry name" value="Metalloendopeptidase"/>
    <property type="match status" value="1"/>
</dbReference>
<evidence type="ECO:0000256" key="8">
    <source>
        <dbReference type="ARBA" id="ARBA00023157"/>
    </source>
</evidence>
<keyword evidence="8" id="KW-1015">Disulfide bond</keyword>
<sequence length="262" mass="29465">MKMEISTSFSLLLILLGLSHAVPLLDENPKDHRKLSIGSILTTNNQSNEHPLEGDLVAPKTRNAMRCYQGDECKWRKSPNGQVMVAYTISNEYSPSERYLIEGALRAFASASCVRLVPRTSEYDYINIVSADGCYSALGRQGGRQMLSINRQGCMANKVILHETLHALGFQHEHTRSDRDQYVRINFANIEPSMAFNFAKSDTNNLGTTFDYGSIMQYPRQAFAINPSIDTIIPIPNPYVDMGVATTFSRIDIQRLNTLYRC</sequence>
<feature type="active site" evidence="9">
    <location>
        <position position="163"/>
    </location>
</feature>
<accession>Q14TI3</accession>
<keyword evidence="1 9" id="KW-0645">Protease</keyword>
<dbReference type="InterPro" id="IPR034039">
    <property type="entry name" value="ZnMP_hatching_enz"/>
</dbReference>